<feature type="domain" description="Phage capsid-like C-terminal" evidence="2">
    <location>
        <begin position="96"/>
        <end position="320"/>
    </location>
</feature>
<dbReference type="SUPFAM" id="SSF56563">
    <property type="entry name" value="Major capsid protein gp5"/>
    <property type="match status" value="1"/>
</dbReference>
<reference evidence="3 4" key="1">
    <citation type="submission" date="2017-06" db="EMBL/GenBank/DDBJ databases">
        <title>Genome sequence of Lactobacillus plantarum subsp. plantarum strain SRCM101258.</title>
        <authorList>
            <person name="Cho S.H."/>
        </authorList>
    </citation>
    <scope>NUCLEOTIDE SEQUENCE [LARGE SCALE GENOMIC DNA]</scope>
    <source>
        <strain evidence="3 4">SRCM101258</strain>
    </source>
</reference>
<dbReference type="Proteomes" id="UP000236990">
    <property type="component" value="Unassembled WGS sequence"/>
</dbReference>
<comment type="subcellular location">
    <subcellularLocation>
        <location evidence="1">Virion</location>
    </subcellularLocation>
</comment>
<evidence type="ECO:0000313" key="4">
    <source>
        <dbReference type="Proteomes" id="UP000236990"/>
    </source>
</evidence>
<organism evidence="3 4">
    <name type="scientific">Lactiplantibacillus plantarum subsp. plantarum</name>
    <dbReference type="NCBI Taxonomy" id="337330"/>
    <lineage>
        <taxon>Bacteria</taxon>
        <taxon>Bacillati</taxon>
        <taxon>Bacillota</taxon>
        <taxon>Bacilli</taxon>
        <taxon>Lactobacillales</taxon>
        <taxon>Lactobacillaceae</taxon>
        <taxon>Lactiplantibacillus</taxon>
    </lineage>
</organism>
<dbReference type="AlphaFoldDB" id="A0A2S3U2Z1"/>
<dbReference type="Pfam" id="PF05065">
    <property type="entry name" value="Phage_capsid"/>
    <property type="match status" value="1"/>
</dbReference>
<dbReference type="EMBL" id="NKCZ01000120">
    <property type="protein sequence ID" value="POD82387.1"/>
    <property type="molecule type" value="Genomic_DNA"/>
</dbReference>
<sequence length="390" mass="42497">MIKFDPKTFTNFSTKRKAYAELMKNSTDADKQAQGFTDMMDALGEDTMAEIKNQVHLQTDDVLNAQRKDPSMTGDEVKFFNALTAGDLSHTEKTEVTLPETTVDQIFEGLVDQHPFLQTIKLQTTGLRLKFLKTDETGGKAVWGKVFDEIKGQLTAKFDDQTATQSKLTAFVALPNDILEFGAAWIKQFVMAQITEAFAAALESAFLVGDGNDKPIGLISDLSKGTVSGDTTTYAQKASVGSITLKDTETAKKELAGIVKKLSVKENGKPYVAKGKTVLVVTPGISLDMEAAMTMQNVNGQWVLAYPFGIQIVESQYVPNGKLIAFVPDRYDAYVAGAVNIKKFTETLAMEDGTLYTAKQFAYGKGKDNNVAFVYDLALETATTTDTAGK</sequence>
<evidence type="ECO:0000259" key="2">
    <source>
        <dbReference type="Pfam" id="PF05065"/>
    </source>
</evidence>
<gene>
    <name evidence="3" type="ORF">S101258_02617</name>
</gene>
<protein>
    <recommendedName>
        <fullName evidence="2">Phage capsid-like C-terminal domain-containing protein</fullName>
    </recommendedName>
</protein>
<dbReference type="InterPro" id="IPR054612">
    <property type="entry name" value="Phage_capsid-like_C"/>
</dbReference>
<dbReference type="InterPro" id="IPR024455">
    <property type="entry name" value="Phage_capsid"/>
</dbReference>
<proteinExistence type="predicted"/>
<comment type="caution">
    <text evidence="3">The sequence shown here is derived from an EMBL/GenBank/DDBJ whole genome shotgun (WGS) entry which is preliminary data.</text>
</comment>
<evidence type="ECO:0000256" key="1">
    <source>
        <dbReference type="ARBA" id="ARBA00004328"/>
    </source>
</evidence>
<evidence type="ECO:0000313" key="3">
    <source>
        <dbReference type="EMBL" id="POD82387.1"/>
    </source>
</evidence>
<name>A0A2S3U2Z1_LACPN</name>
<accession>A0A2S3U2Z1</accession>
<dbReference type="NCBIfam" id="TIGR01554">
    <property type="entry name" value="major_cap_HK97"/>
    <property type="match status" value="1"/>
</dbReference>